<protein>
    <submittedName>
        <fullName evidence="2">Type II toxin-antitoxin system HicB family antitoxin</fullName>
    </submittedName>
</protein>
<dbReference type="PANTHER" id="PTHR34504:SF2">
    <property type="entry name" value="UPF0150 PROTEIN SSL0259"/>
    <property type="match status" value="1"/>
</dbReference>
<evidence type="ECO:0000313" key="2">
    <source>
        <dbReference type="EMBL" id="MYD90115.1"/>
    </source>
</evidence>
<feature type="domain" description="HicB-like antitoxin of toxin-antitoxin system" evidence="1">
    <location>
        <begin position="5"/>
        <end position="67"/>
    </location>
</feature>
<reference evidence="2" key="1">
    <citation type="submission" date="2019-09" db="EMBL/GenBank/DDBJ databases">
        <title>Characterisation of the sponge microbiome using genome-centric metagenomics.</title>
        <authorList>
            <person name="Engelberts J.P."/>
            <person name="Robbins S.J."/>
            <person name="De Goeij J.M."/>
            <person name="Aranda M."/>
            <person name="Bell S.C."/>
            <person name="Webster N.S."/>
        </authorList>
    </citation>
    <scope>NUCLEOTIDE SEQUENCE</scope>
    <source>
        <strain evidence="2">SB0662_bin_9</strain>
    </source>
</reference>
<dbReference type="Pfam" id="PF15919">
    <property type="entry name" value="HicB_lk_antitox"/>
    <property type="match status" value="1"/>
</dbReference>
<dbReference type="InterPro" id="IPR031807">
    <property type="entry name" value="HicB-like"/>
</dbReference>
<sequence>MKLTYAVVIGQSPNNYVAYAPEVPDCISTAKTWDEMLAMIREALIVHIEFLIEDDDLIPESMMSIDDDIAYHRKELAKADEKLLAGYVNIPPTISTTFRMAEIEVPVLPLGTV</sequence>
<proteinExistence type="predicted"/>
<evidence type="ECO:0000259" key="1">
    <source>
        <dbReference type="Pfam" id="PF15919"/>
    </source>
</evidence>
<dbReference type="InterPro" id="IPR035069">
    <property type="entry name" value="TTHA1013/TTHA0281-like"/>
</dbReference>
<dbReference type="AlphaFoldDB" id="A0A6B1DTJ5"/>
<accession>A0A6B1DTJ5</accession>
<name>A0A6B1DTJ5_9CHLR</name>
<comment type="caution">
    <text evidence="2">The sequence shown here is derived from an EMBL/GenBank/DDBJ whole genome shotgun (WGS) entry which is preliminary data.</text>
</comment>
<dbReference type="InterPro" id="IPR051404">
    <property type="entry name" value="TA_system_antitoxin"/>
</dbReference>
<dbReference type="SUPFAM" id="SSF143100">
    <property type="entry name" value="TTHA1013/TTHA0281-like"/>
    <property type="match status" value="1"/>
</dbReference>
<dbReference type="Gene3D" id="3.30.160.250">
    <property type="match status" value="1"/>
</dbReference>
<dbReference type="PANTHER" id="PTHR34504">
    <property type="entry name" value="ANTITOXIN HICB"/>
    <property type="match status" value="1"/>
</dbReference>
<gene>
    <name evidence="2" type="ORF">F4Y08_07215</name>
</gene>
<organism evidence="2">
    <name type="scientific">Caldilineaceae bacterium SB0662_bin_9</name>
    <dbReference type="NCBI Taxonomy" id="2605258"/>
    <lineage>
        <taxon>Bacteria</taxon>
        <taxon>Bacillati</taxon>
        <taxon>Chloroflexota</taxon>
        <taxon>Caldilineae</taxon>
        <taxon>Caldilineales</taxon>
        <taxon>Caldilineaceae</taxon>
    </lineage>
</organism>
<dbReference type="EMBL" id="VXPY01000049">
    <property type="protein sequence ID" value="MYD90115.1"/>
    <property type="molecule type" value="Genomic_DNA"/>
</dbReference>